<protein>
    <submittedName>
        <fullName evidence="1">Uncharacterized protein</fullName>
    </submittedName>
</protein>
<evidence type="ECO:0000313" key="1">
    <source>
        <dbReference type="EMBL" id="MBP2169290.1"/>
    </source>
</evidence>
<dbReference type="EMBL" id="JAGGMQ010000001">
    <property type="protein sequence ID" value="MBP2169290.1"/>
    <property type="molecule type" value="Genomic_DNA"/>
</dbReference>
<gene>
    <name evidence="1" type="ORF">J2125_002482</name>
</gene>
<keyword evidence="2" id="KW-1185">Reference proteome</keyword>
<reference evidence="2" key="2">
    <citation type="submission" date="2023-07" db="EMBL/GenBank/DDBJ databases">
        <title>Genome mining of underrepresented organisms for secondary metabolites.</title>
        <authorList>
            <person name="D'Agostino P.M."/>
        </authorList>
    </citation>
    <scope>NUCLEOTIDE SEQUENCE [LARGE SCALE GENOMIC DNA]</scope>
    <source>
        <strain evidence="2">WS4403</strain>
    </source>
</reference>
<name>A0ABS4P9L1_9GAMM</name>
<proteinExistence type="predicted"/>
<organism evidence="1 2">
    <name type="scientific">Winslowiella toletana</name>
    <dbReference type="NCBI Taxonomy" id="92490"/>
    <lineage>
        <taxon>Bacteria</taxon>
        <taxon>Pseudomonadati</taxon>
        <taxon>Pseudomonadota</taxon>
        <taxon>Gammaproteobacteria</taxon>
        <taxon>Enterobacterales</taxon>
        <taxon>Erwiniaceae</taxon>
        <taxon>Winslowiella</taxon>
    </lineage>
</organism>
<dbReference type="Proteomes" id="UP001195624">
    <property type="component" value="Unassembled WGS sequence"/>
</dbReference>
<accession>A0ABS4P9L1</accession>
<evidence type="ECO:0000313" key="2">
    <source>
        <dbReference type="Proteomes" id="UP001195624"/>
    </source>
</evidence>
<comment type="caution">
    <text evidence="1">The sequence shown here is derived from an EMBL/GenBank/DDBJ whole genome shotgun (WGS) entry which is preliminary data.</text>
</comment>
<sequence length="1812" mass="205596">MPTDLIQTSANVQTSSSWSISKASGNDLTKTIASNPCATITMGALRDSDTGLPSDAQHFTASGKNVFQDTLEVRNICCKKKMPTTTHYTPVDTHLFSPQNMTNLSSHENRKLIHKTLLSIDEQHFAQNKNYFSGIQTSVATTAANICKEIINEQEKLRSTLRELAANTYETNIKIYEQRVDQVTPEGVRELIGTTCAICIPSQPDLTEFNTKMAGFLINRDYIELFNHILDDKNLRAHLSKTRLGESILVDMKKVFPRDVTITELDQQQQVLLDKIQAMSSPINGSHPHQICAINLDGKNLMECVACLCENEGVKERLMNTHFGRGVLDKLHNHLAYFNTLKARENIEFIVNEIKIKSDKLNNSGNLSGLQRVFNIIPKARTMGEIKEMLNTIMLKRSGIYNHLERDEFFKTLLGIQSRGVNITLKNLLSKDVTLQKNIIDALQLEKIANKHCPLLLSDPRRCEEFVNTINSLTILDFLVNHLGGETAEFYAKIKELYPSTLKIDEFFKQLKVSDNFFFAGIGNANTDANKEANTEVCASIIAAGALLPRKFSWNDITRLVQVMQHMRNNENFHNSDNCENPDNCKDCENNKLVLKYTSSSQYWAGPYVKNLNVDETVENTINGIVHTYINSNTRNKVTKIADVINRQLNVYLSPAQITKNYSLSLENMIDKYLSLKLNINNKQSKQIKSEMLDFLLSRDKYQKNGVKNVIFSVVVAEILSLSNKMFEDDLDKANITSADLTENHNNGNDRLLTMAHIEDISHLGVMYINIFTILNEITNINESFDLMKKIFIKKPEIIANLGVLQASFENTLYDRNNTLDEFKQQVVSFFNHNAFLAFLEQNNRYIEAMAELKNSFLKLSLTSLFFQNINRVNINLVAEDKKKIVDSIYAMMKIPEASRPDKSLRILDFVLYQALKSGNIKSPENKIKGQPHEFLKVFIKETLKKMQDLIKKEAERPISELYTTSSAIGENIEKACNIIGNPEKRQRINKQGYGQELDKLSPEESVNLKARIHELLDKGGDLKAGIMDISNEIRFSRDLTFLNGLATFNFFHTILQNMRNEFRPKESDKQQKLINGQQEEIKEPQELIDARRQPMIENLYQLTGDIYNYDAFKAFIQKNNEGKNQCSPQNFIKFIDDEGNISESLIFKIAMAEEKITEATPKVKQYALEKYRKEVKSYQEEYIHSLNRYYHECALHKYHYERELRDFFQACAWQVERDKKDNWRNWQGEVSADIQQRALDQMRIMNEWSEKEVLVVCTLTDWVDSKLVRKSGVAINRHGIENLSMLHNSAKYEGKFVVKVRRKDIINKLDDKFCDPYQLVRQGINQKIGVMPNYKGPVIEEVTETLQFPIGVNLVTYVTVEEFMRLVITGSRRYEVTEILEDNTKEFQTGYPPLCNTEKMAENIMASFSGIAQNASYAQRFPGGLMGQQRAEVPTIAAPPGNRSTAPEATQYVSTPLIPTIRHFSDNIATSLPPTFVSKAAEQVMPVQPDSQQQTSLRRMTAQFSSNVTAPPSPPATSRMTAQFSSNITTPPSPPAASRMTAQFSSIITTPPSPPVTRRMAAQFSGNIAMPLIPPFPGEARLVTPASQQQPLTTLIDSGRTPSENHKADSSRGAIIFANAMRQAEQQRKADSVLTRWLSTAPSDNGGIDKKKRLNVTGQSSVPDFVPVRINSSADGTGYNEHLIASLVHHMNQYYQPDANATRLVKHYSRELVRRGLIQKPHTTKEQTLTLDSPVLLHLINIINADLQRSDKEPMQVLIHVMEEGEDPTRSPFISGVHIYGPQGGREVHILYASGEIKPLVRKEVARRLQK</sequence>
<dbReference type="RefSeq" id="WP_157819449.1">
    <property type="nucleotide sequence ID" value="NZ_JAGGMQ010000001.1"/>
</dbReference>
<reference evidence="1 2" key="1">
    <citation type="submission" date="2021-03" db="EMBL/GenBank/DDBJ databases">
        <authorList>
            <person name="D'Agostino P."/>
            <person name="Huntemann M."/>
            <person name="Clum A."/>
            <person name="Spunde A."/>
            <person name="Palaniappan K."/>
            <person name="Ritter S."/>
            <person name="Mikhailova N."/>
            <person name="Chen I.-M."/>
            <person name="Stamatis D."/>
            <person name="Reddy T."/>
            <person name="O'Malley R."/>
            <person name="Daum C."/>
            <person name="Shapiro N."/>
            <person name="Ivanova N."/>
            <person name="Kyrpides N."/>
            <person name="Woyke T."/>
        </authorList>
    </citation>
    <scope>NUCLEOTIDE SEQUENCE [LARGE SCALE GENOMIC DNA]</scope>
    <source>
        <strain evidence="1 2">WS4403</strain>
    </source>
</reference>